<feature type="chain" id="PRO_5013740574" evidence="3">
    <location>
        <begin position="28"/>
        <end position="269"/>
    </location>
</feature>
<comment type="caution">
    <text evidence="5">The sequence shown here is derived from an EMBL/GenBank/DDBJ whole genome shotgun (WGS) entry which is preliminary data.</text>
</comment>
<proteinExistence type="predicted"/>
<dbReference type="Gene3D" id="3.10.310.50">
    <property type="match status" value="1"/>
</dbReference>
<keyword evidence="2" id="KW-0812">Transmembrane</keyword>
<keyword evidence="3" id="KW-0732">Signal</keyword>
<gene>
    <name evidence="5" type="ORF">CSX02_12160</name>
</gene>
<feature type="transmembrane region" description="Helical" evidence="2">
    <location>
        <begin position="186"/>
        <end position="204"/>
    </location>
</feature>
<name>A0A2G3DZ75_9FIRM</name>
<protein>
    <submittedName>
        <fullName evidence="5">Methanol dehydrogenase</fullName>
    </submittedName>
</protein>
<evidence type="ECO:0000313" key="5">
    <source>
        <dbReference type="EMBL" id="PHU36332.1"/>
    </source>
</evidence>
<organism evidence="5 6">
    <name type="scientific">Agathobacter ruminis</name>
    <dbReference type="NCBI Taxonomy" id="1712665"/>
    <lineage>
        <taxon>Bacteria</taxon>
        <taxon>Bacillati</taxon>
        <taxon>Bacillota</taxon>
        <taxon>Clostridia</taxon>
        <taxon>Lachnospirales</taxon>
        <taxon>Lachnospiraceae</taxon>
        <taxon>Agathobacter</taxon>
    </lineage>
</organism>
<dbReference type="InterPro" id="IPR007621">
    <property type="entry name" value="TPM_dom"/>
</dbReference>
<keyword evidence="2" id="KW-1133">Transmembrane helix</keyword>
<dbReference type="Proteomes" id="UP000224563">
    <property type="component" value="Unassembled WGS sequence"/>
</dbReference>
<evidence type="ECO:0000256" key="3">
    <source>
        <dbReference type="SAM" id="SignalP"/>
    </source>
</evidence>
<reference evidence="5 6" key="1">
    <citation type="submission" date="2017-10" db="EMBL/GenBank/DDBJ databases">
        <title>Resolving the taxonomy of Roseburia spp., Eubacterium rectale and Agathobacter spp. through phylogenomic analysis.</title>
        <authorList>
            <person name="Sheridan P.O."/>
            <person name="Walker A.W."/>
            <person name="Duncan S.H."/>
            <person name="Scott K.P."/>
            <person name="Toole P.W.O."/>
            <person name="Luis P."/>
            <person name="Flint H.J."/>
        </authorList>
    </citation>
    <scope>NUCLEOTIDE SEQUENCE [LARGE SCALE GENOMIC DNA]</scope>
    <source>
        <strain evidence="5 6">JK623</strain>
    </source>
</reference>
<sequence length="269" mass="29352">MMRIKRQLLPVIAAVYVAVVVKTPVVAAEAADYSNVNAQTGYACVLEDCAQFLTTGTAEEYDTLIQWMDDITRYCNIMVATTTDHDYYSTRAYAEATYEAYFGHGSNGAIFVIDRDQNEIYIVSEGNVQSLLSDSRCEVITDNTYIYATESHDYDYMTCTQKSLEQIYASLNGQHIASPMKMICNILLALGMAMILNYFLARVLSRPHMPNHKKVLNGLQHRFVLEHPKMVMKGKTKRRSSSGSSSSGGGGGSFGGGGGGGSSGGGHSI</sequence>
<accession>A0A2G3DZ75</accession>
<feature type="compositionally biased region" description="Gly residues" evidence="1">
    <location>
        <begin position="246"/>
        <end position="269"/>
    </location>
</feature>
<dbReference type="AlphaFoldDB" id="A0A2G3DZ75"/>
<reference evidence="5 6" key="2">
    <citation type="submission" date="2017-10" db="EMBL/GenBank/DDBJ databases">
        <authorList>
            <person name="Banno H."/>
            <person name="Chua N.-H."/>
        </authorList>
    </citation>
    <scope>NUCLEOTIDE SEQUENCE [LARGE SCALE GENOMIC DNA]</scope>
    <source>
        <strain evidence="5 6">JK623</strain>
    </source>
</reference>
<evidence type="ECO:0000256" key="1">
    <source>
        <dbReference type="SAM" id="MobiDB-lite"/>
    </source>
</evidence>
<keyword evidence="2" id="KW-0472">Membrane</keyword>
<evidence type="ECO:0000256" key="2">
    <source>
        <dbReference type="SAM" id="Phobius"/>
    </source>
</evidence>
<evidence type="ECO:0000313" key="6">
    <source>
        <dbReference type="Proteomes" id="UP000224563"/>
    </source>
</evidence>
<feature type="region of interest" description="Disordered" evidence="1">
    <location>
        <begin position="230"/>
        <end position="269"/>
    </location>
</feature>
<feature type="signal peptide" evidence="3">
    <location>
        <begin position="1"/>
        <end position="27"/>
    </location>
</feature>
<feature type="compositionally biased region" description="Basic residues" evidence="1">
    <location>
        <begin position="230"/>
        <end position="240"/>
    </location>
</feature>
<evidence type="ECO:0000259" key="4">
    <source>
        <dbReference type="Pfam" id="PF04536"/>
    </source>
</evidence>
<keyword evidence="6" id="KW-1185">Reference proteome</keyword>
<dbReference type="RefSeq" id="WP_099386875.1">
    <property type="nucleotide sequence ID" value="NZ_JANSWH010000042.1"/>
</dbReference>
<feature type="domain" description="TPM" evidence="4">
    <location>
        <begin position="48"/>
        <end position="155"/>
    </location>
</feature>
<dbReference type="EMBL" id="PDYG01000134">
    <property type="protein sequence ID" value="PHU36332.1"/>
    <property type="molecule type" value="Genomic_DNA"/>
</dbReference>
<dbReference type="Pfam" id="PF04536">
    <property type="entry name" value="TPM_phosphatase"/>
    <property type="match status" value="1"/>
</dbReference>